<sequence length="356" mass="38586">MTDQPLFQPVRLGGLDLPNRVLMAPMTRARTHNPELAPGELQATYYAQRATAGLIISEGTWVNRDAIGYLNVPGIYTDTQTQGWAQVTAAVHEAGGRITSQLGHVGALSHPDHHNGRLPAGPSAVNPRAQSFTSQGMQDTVTPRALTTAEIKQTIADYRTAAANAKRAGFDGVEIHAQTGHLLAQFLNPHFNQRTDSYGGSKENRARILLDILHAITENWDTARISVKLSPHFADGNTFIADEETLAGYDHLIGNLTGLAYLHLVGPAEAAERRGFYTHYRELYQGNLVANLGFTKDSANELIGDGLADAVAFGAPFIANPDLVARFAHDHPLAEADRETYYAGHSNGYTDYPPVS</sequence>
<dbReference type="Proteomes" id="UP000533598">
    <property type="component" value="Unassembled WGS sequence"/>
</dbReference>
<evidence type="ECO:0000256" key="1">
    <source>
        <dbReference type="ARBA" id="ARBA00001917"/>
    </source>
</evidence>
<dbReference type="GO" id="GO:0016628">
    <property type="term" value="F:oxidoreductase activity, acting on the CH-CH group of donors, NAD or NADP as acceptor"/>
    <property type="evidence" value="ECO:0007669"/>
    <property type="project" value="UniProtKB-ARBA"/>
</dbReference>
<dbReference type="FunFam" id="3.20.20.70:FF:000059">
    <property type="entry name" value="N-ethylmaleimide reductase, FMN-linked"/>
    <property type="match status" value="1"/>
</dbReference>
<dbReference type="EMBL" id="JACHMH010000001">
    <property type="protein sequence ID" value="MBB4680135.1"/>
    <property type="molecule type" value="Genomic_DNA"/>
</dbReference>
<accession>A0A7W7FWK1</accession>
<dbReference type="GO" id="GO:0005829">
    <property type="term" value="C:cytosol"/>
    <property type="evidence" value="ECO:0007669"/>
    <property type="project" value="UniProtKB-ARBA"/>
</dbReference>
<reference evidence="5 6" key="1">
    <citation type="submission" date="2020-08" db="EMBL/GenBank/DDBJ databases">
        <title>Sequencing the genomes of 1000 actinobacteria strains.</title>
        <authorList>
            <person name="Klenk H.-P."/>
        </authorList>
    </citation>
    <scope>NUCLEOTIDE SEQUENCE [LARGE SCALE GENOMIC DNA]</scope>
    <source>
        <strain evidence="5 6">DSM 44230</strain>
    </source>
</reference>
<dbReference type="RefSeq" id="WP_185005802.1">
    <property type="nucleotide sequence ID" value="NZ_BAAAUI010000020.1"/>
</dbReference>
<keyword evidence="3 5" id="KW-0560">Oxidoreductase</keyword>
<evidence type="ECO:0000313" key="6">
    <source>
        <dbReference type="Proteomes" id="UP000533598"/>
    </source>
</evidence>
<dbReference type="PANTHER" id="PTHR22893:SF91">
    <property type="entry name" value="NADPH DEHYDROGENASE 2-RELATED"/>
    <property type="match status" value="1"/>
</dbReference>
<comment type="cofactor">
    <cofactor evidence="1">
        <name>FMN</name>
        <dbReference type="ChEBI" id="CHEBI:58210"/>
    </cofactor>
</comment>
<dbReference type="InterPro" id="IPR045247">
    <property type="entry name" value="Oye-like"/>
</dbReference>
<dbReference type="EC" id="1.-.-.-" evidence="5"/>
<dbReference type="Gene3D" id="3.20.20.70">
    <property type="entry name" value="Aldolase class I"/>
    <property type="match status" value="1"/>
</dbReference>
<dbReference type="AlphaFoldDB" id="A0A7W7FWK1"/>
<proteinExistence type="inferred from homology"/>
<dbReference type="Pfam" id="PF00724">
    <property type="entry name" value="Oxidored_FMN"/>
    <property type="match status" value="1"/>
</dbReference>
<evidence type="ECO:0000256" key="3">
    <source>
        <dbReference type="ARBA" id="ARBA00023002"/>
    </source>
</evidence>
<dbReference type="SUPFAM" id="SSF51395">
    <property type="entry name" value="FMN-linked oxidoreductases"/>
    <property type="match status" value="1"/>
</dbReference>
<feature type="domain" description="NADH:flavin oxidoreductase/NADH oxidase N-terminal" evidence="4">
    <location>
        <begin position="6"/>
        <end position="332"/>
    </location>
</feature>
<dbReference type="GO" id="GO:0010181">
    <property type="term" value="F:FMN binding"/>
    <property type="evidence" value="ECO:0007669"/>
    <property type="project" value="InterPro"/>
</dbReference>
<evidence type="ECO:0000259" key="4">
    <source>
        <dbReference type="Pfam" id="PF00724"/>
    </source>
</evidence>
<comment type="caution">
    <text evidence="5">The sequence shown here is derived from an EMBL/GenBank/DDBJ whole genome shotgun (WGS) entry which is preliminary data.</text>
</comment>
<comment type="similarity">
    <text evidence="2">Belongs to the NADH:flavin oxidoreductase/NADH oxidase family.</text>
</comment>
<protein>
    <submittedName>
        <fullName evidence="5">N-ethylmaleimide reductase</fullName>
        <ecNumber evidence="5">1.-.-.-</ecNumber>
    </submittedName>
</protein>
<organism evidence="5 6">
    <name type="scientific">Crossiella cryophila</name>
    <dbReference type="NCBI Taxonomy" id="43355"/>
    <lineage>
        <taxon>Bacteria</taxon>
        <taxon>Bacillati</taxon>
        <taxon>Actinomycetota</taxon>
        <taxon>Actinomycetes</taxon>
        <taxon>Pseudonocardiales</taxon>
        <taxon>Pseudonocardiaceae</taxon>
        <taxon>Crossiella</taxon>
    </lineage>
</organism>
<keyword evidence="6" id="KW-1185">Reference proteome</keyword>
<dbReference type="CDD" id="cd02933">
    <property type="entry name" value="OYE_like_FMN"/>
    <property type="match status" value="1"/>
</dbReference>
<dbReference type="InterPro" id="IPR013785">
    <property type="entry name" value="Aldolase_TIM"/>
</dbReference>
<evidence type="ECO:0000313" key="5">
    <source>
        <dbReference type="EMBL" id="MBB4680135.1"/>
    </source>
</evidence>
<evidence type="ECO:0000256" key="2">
    <source>
        <dbReference type="ARBA" id="ARBA00005979"/>
    </source>
</evidence>
<name>A0A7W7FWK1_9PSEU</name>
<dbReference type="PANTHER" id="PTHR22893">
    <property type="entry name" value="NADH OXIDOREDUCTASE-RELATED"/>
    <property type="match status" value="1"/>
</dbReference>
<dbReference type="InterPro" id="IPR001155">
    <property type="entry name" value="OxRdtase_FMN_N"/>
</dbReference>
<gene>
    <name evidence="5" type="ORF">HNR67_006253</name>
</gene>